<dbReference type="Proteomes" id="UP000377798">
    <property type="component" value="Unassembled WGS sequence"/>
</dbReference>
<keyword evidence="2" id="KW-1185">Reference proteome</keyword>
<gene>
    <name evidence="1" type="ORF">NCTC13150_00590</name>
</gene>
<dbReference type="PANTHER" id="PTHR37804:SF1">
    <property type="entry name" value="CDAA REGULATORY PROTEIN CDAR"/>
    <property type="match status" value="1"/>
</dbReference>
<dbReference type="Pfam" id="PF07949">
    <property type="entry name" value="YbbR"/>
    <property type="match status" value="3"/>
</dbReference>
<comment type="caution">
    <text evidence="1">The sequence shown here is derived from an EMBL/GenBank/DDBJ whole genome shotgun (WGS) entry which is preliminary data.</text>
</comment>
<dbReference type="PANTHER" id="PTHR37804">
    <property type="entry name" value="CDAA REGULATORY PROTEIN CDAR"/>
    <property type="match status" value="1"/>
</dbReference>
<name>A0A8H2M3W8_9FIRM</name>
<reference evidence="1 2" key="1">
    <citation type="submission" date="2019-02" db="EMBL/GenBank/DDBJ databases">
        <authorList>
            <consortium name="Pathogen Informatics"/>
        </authorList>
    </citation>
    <scope>NUCLEOTIDE SEQUENCE [LARGE SCALE GENOMIC DNA]</scope>
    <source>
        <strain evidence="1 2">3012STDY7089603</strain>
    </source>
</reference>
<dbReference type="InterPro" id="IPR012505">
    <property type="entry name" value="YbbR"/>
</dbReference>
<dbReference type="EMBL" id="CAACYI010000001">
    <property type="protein sequence ID" value="VFB16074.1"/>
    <property type="molecule type" value="Genomic_DNA"/>
</dbReference>
<proteinExistence type="predicted"/>
<sequence length="409" mass="46063">MKEKIKKLKQSNLMPKILSLVIAILLWFYVMNVVDPQTRRSFKNVPVRIEGLQDLRRRGLTLMNTGDIHVNLELQGNRSYMDRVNSSNIQAYINLEGLRKGEQSIPIHVTNYNDNVKVVGKDPLSVVLSIEENTSIREEVEIKTIGTLPEGYIMGDMNKSQERVTISGPKSLTDAVHSLVAYVNIKDRTQTTVLSCKLIPLDSDLEKIQGLTIEPASLEVEIPIYKTKTVPVTLNFSKAPPDQISQDLVDIQPKTATIKGNTAVLKEIEEIKTKPISWEKLQEGTLTSIELEKPQGVNLVNEKQIYQIRLKSSQFEDRTMTITEPEIRFVNVGHGLQGQILTPLHGIQIRLSADREKLNELNKDNLKFYLDCKGLSLGDHQVTIKMTPIEGVHISSIEPSKVNITLSKE</sequence>
<dbReference type="RefSeq" id="WP_131748560.1">
    <property type="nucleotide sequence ID" value="NZ_CAACYI010000001.1"/>
</dbReference>
<accession>A0A8H2M3W8</accession>
<dbReference type="InterPro" id="IPR053154">
    <property type="entry name" value="c-di-AMP_regulator"/>
</dbReference>
<organism evidence="1 2">
    <name type="scientific">Urinicoccus massiliensis</name>
    <dbReference type="NCBI Taxonomy" id="1723382"/>
    <lineage>
        <taxon>Bacteria</taxon>
        <taxon>Bacillati</taxon>
        <taxon>Bacillota</taxon>
        <taxon>Tissierellia</taxon>
        <taxon>Tissierellales</taxon>
        <taxon>Peptoniphilaceae</taxon>
        <taxon>Urinicoccus</taxon>
    </lineage>
</organism>
<dbReference type="AlphaFoldDB" id="A0A8H2M3W8"/>
<dbReference type="Gene3D" id="2.170.120.40">
    <property type="entry name" value="YbbR-like domain"/>
    <property type="match status" value="2"/>
</dbReference>
<protein>
    <submittedName>
        <fullName evidence="1">Uncharacterized protein conserved in bacteria</fullName>
    </submittedName>
</protein>
<dbReference type="Gene3D" id="2.170.120.30">
    <property type="match status" value="2"/>
</dbReference>
<evidence type="ECO:0000313" key="2">
    <source>
        <dbReference type="Proteomes" id="UP000377798"/>
    </source>
</evidence>
<evidence type="ECO:0000313" key="1">
    <source>
        <dbReference type="EMBL" id="VFB16074.1"/>
    </source>
</evidence>